<comment type="caution">
    <text evidence="2">The sequence shown here is derived from an EMBL/GenBank/DDBJ whole genome shotgun (WGS) entry which is preliminary data.</text>
</comment>
<gene>
    <name evidence="2" type="ORF">ACFFGG_14725</name>
</gene>
<feature type="region of interest" description="Disordered" evidence="1">
    <location>
        <begin position="1"/>
        <end position="31"/>
    </location>
</feature>
<keyword evidence="3" id="KW-1185">Reference proteome</keyword>
<dbReference type="Proteomes" id="UP001589834">
    <property type="component" value="Unassembled WGS sequence"/>
</dbReference>
<feature type="compositionally biased region" description="Polar residues" evidence="1">
    <location>
        <begin position="12"/>
        <end position="24"/>
    </location>
</feature>
<sequence length="154" mass="16626">MKSTARRPRSDSIASAIQTAQNAAQAPIEPPPYVTLRDGDLPFWARIIESKARSTWTPADLVSAAHLARAMADIEVLQAQLDVEGYITGDKINPTAKAIEMLVKRAGNIARAIQVHALATVGEARDAGKAATAEREARQADEELTDLIPRLYAL</sequence>
<name>A0ABV6PVE8_9BURK</name>
<evidence type="ECO:0000256" key="1">
    <source>
        <dbReference type="SAM" id="MobiDB-lite"/>
    </source>
</evidence>
<organism evidence="2 3">
    <name type="scientific">Ottowia pentelensis</name>
    <dbReference type="NCBI Taxonomy" id="511108"/>
    <lineage>
        <taxon>Bacteria</taxon>
        <taxon>Pseudomonadati</taxon>
        <taxon>Pseudomonadota</taxon>
        <taxon>Betaproteobacteria</taxon>
        <taxon>Burkholderiales</taxon>
        <taxon>Comamonadaceae</taxon>
        <taxon>Ottowia</taxon>
    </lineage>
</organism>
<accession>A0ABV6PVE8</accession>
<reference evidence="2 3" key="1">
    <citation type="submission" date="2024-09" db="EMBL/GenBank/DDBJ databases">
        <authorList>
            <person name="Sun Q."/>
            <person name="Mori K."/>
        </authorList>
    </citation>
    <scope>NUCLEOTIDE SEQUENCE [LARGE SCALE GENOMIC DNA]</scope>
    <source>
        <strain evidence="2 3">NCAIM B.02336</strain>
    </source>
</reference>
<dbReference type="RefSeq" id="WP_377484093.1">
    <property type="nucleotide sequence ID" value="NZ_JBHLTN010000029.1"/>
</dbReference>
<dbReference type="EMBL" id="JBHLTN010000029">
    <property type="protein sequence ID" value="MFC0593804.1"/>
    <property type="molecule type" value="Genomic_DNA"/>
</dbReference>
<proteinExistence type="predicted"/>
<evidence type="ECO:0000313" key="2">
    <source>
        <dbReference type="EMBL" id="MFC0593804.1"/>
    </source>
</evidence>
<protein>
    <submittedName>
        <fullName evidence="2">TerS protein</fullName>
    </submittedName>
</protein>
<evidence type="ECO:0000313" key="3">
    <source>
        <dbReference type="Proteomes" id="UP001589834"/>
    </source>
</evidence>